<evidence type="ECO:0000256" key="1">
    <source>
        <dbReference type="SAM" id="Phobius"/>
    </source>
</evidence>
<keyword evidence="1" id="KW-0472">Membrane</keyword>
<protein>
    <submittedName>
        <fullName evidence="2">Uncharacterized protein</fullName>
    </submittedName>
</protein>
<proteinExistence type="predicted"/>
<sequence length="438" mass="50842">KTQNKKQKPQQNEQSPKNKKTGISLWKIALLAFIVGAVSVQIYQYTCKYETLIVASSCDIPKELDGLPLVLPEVCGKREHSLYWHDPTGNYSFKNFAPCGDDEGRTECHAKTPSGRVAFLSIDYFLSDWKFQPMITFNPEKQIKKLFKYQLSPSAAVLFYDNNLLNQPLMTPLQIQNKKQGLYNFVVPIMKEKSLSQVVFTMTLEKLCNEQNQINLFFQNMNESSKYTQSCVVPIEIDLPTLCTNMSCDAYLNDLLKDAQSKYFGIHFNSLLRALIGYHYGGWVMEPTVLVKETFIPDTEMLFYYDDVAKTAIPTMHFGYFNKNSSFLANYIHMFPEFYNKDCYNCLDTTLVKYIYSNYQNEIEVGSTQFYLPQLESEKIYKLYKAGKFDNEVYNHFVKSTFKFWSLRYTEGIHRDFCDAKNMLYSIIAEKISGQKIC</sequence>
<feature type="transmembrane region" description="Helical" evidence="1">
    <location>
        <begin position="21"/>
        <end position="43"/>
    </location>
</feature>
<dbReference type="EMBL" id="GDID01007101">
    <property type="protein sequence ID" value="JAP89505.1"/>
    <property type="molecule type" value="Transcribed_RNA"/>
</dbReference>
<reference evidence="2" key="1">
    <citation type="submission" date="2015-07" db="EMBL/GenBank/DDBJ databases">
        <title>Adaptation to a free-living lifestyle via gene acquisitions in the diplomonad Trepomonas sp. PC1.</title>
        <authorList>
            <person name="Xu F."/>
            <person name="Jerlstrom-Hultqvist J."/>
            <person name="Kolisko M."/>
            <person name="Simpson A.G.B."/>
            <person name="Roger A.J."/>
            <person name="Svard S.G."/>
            <person name="Andersson J.O."/>
        </authorList>
    </citation>
    <scope>NUCLEOTIDE SEQUENCE</scope>
    <source>
        <strain evidence="2">PC1</strain>
    </source>
</reference>
<dbReference type="AlphaFoldDB" id="A0A146K0Q7"/>
<evidence type="ECO:0000313" key="2">
    <source>
        <dbReference type="EMBL" id="JAP89505.1"/>
    </source>
</evidence>
<keyword evidence="1" id="KW-1133">Transmembrane helix</keyword>
<keyword evidence="1" id="KW-0812">Transmembrane</keyword>
<name>A0A146K0Q7_9EUKA</name>
<gene>
    <name evidence="2" type="ORF">TPC1_31000</name>
</gene>
<accession>A0A146K0Q7</accession>
<organism evidence="2">
    <name type="scientific">Trepomonas sp. PC1</name>
    <dbReference type="NCBI Taxonomy" id="1076344"/>
    <lineage>
        <taxon>Eukaryota</taxon>
        <taxon>Metamonada</taxon>
        <taxon>Diplomonadida</taxon>
        <taxon>Hexamitidae</taxon>
        <taxon>Hexamitinae</taxon>
        <taxon>Trepomonas</taxon>
    </lineage>
</organism>
<feature type="non-terminal residue" evidence="2">
    <location>
        <position position="438"/>
    </location>
</feature>
<feature type="non-terminal residue" evidence="2">
    <location>
        <position position="1"/>
    </location>
</feature>